<dbReference type="Pfam" id="PF02838">
    <property type="entry name" value="Glyco_hydro_20b"/>
    <property type="match status" value="1"/>
</dbReference>
<dbReference type="SUPFAM" id="SSF55545">
    <property type="entry name" value="beta-N-acetylhexosaminidase-like domain"/>
    <property type="match status" value="1"/>
</dbReference>
<evidence type="ECO:0000256" key="6">
    <source>
        <dbReference type="PIRSR" id="PIRSR625705-1"/>
    </source>
</evidence>
<dbReference type="SUPFAM" id="SSF51445">
    <property type="entry name" value="(Trans)glycosidases"/>
    <property type="match status" value="1"/>
</dbReference>
<dbReference type="InterPro" id="IPR008979">
    <property type="entry name" value="Galactose-bd-like_sf"/>
</dbReference>
<evidence type="ECO:0000256" key="1">
    <source>
        <dbReference type="ARBA" id="ARBA00001231"/>
    </source>
</evidence>
<evidence type="ECO:0000256" key="4">
    <source>
        <dbReference type="ARBA" id="ARBA00022801"/>
    </source>
</evidence>
<dbReference type="Pfam" id="PF13290">
    <property type="entry name" value="CHB_HEX_C_1"/>
    <property type="match status" value="1"/>
</dbReference>
<dbReference type="GO" id="GO:0005975">
    <property type="term" value="P:carbohydrate metabolic process"/>
    <property type="evidence" value="ECO:0007669"/>
    <property type="project" value="InterPro"/>
</dbReference>
<dbReference type="PANTHER" id="PTHR22600:SF57">
    <property type="entry name" value="BETA-N-ACETYLHEXOSAMINIDASE"/>
    <property type="match status" value="1"/>
</dbReference>
<dbReference type="Gene3D" id="2.60.120.260">
    <property type="entry name" value="Galactose-binding domain-like"/>
    <property type="match status" value="1"/>
</dbReference>
<dbReference type="InterPro" id="IPR015883">
    <property type="entry name" value="Glyco_hydro_20_cat"/>
</dbReference>
<dbReference type="OrthoDB" id="9763537at2"/>
<dbReference type="PANTHER" id="PTHR22600">
    <property type="entry name" value="BETA-HEXOSAMINIDASE"/>
    <property type="match status" value="1"/>
</dbReference>
<dbReference type="Gene3D" id="3.20.20.80">
    <property type="entry name" value="Glycosidases"/>
    <property type="match status" value="1"/>
</dbReference>
<feature type="domain" description="F5/8 type C" evidence="8">
    <location>
        <begin position="641"/>
        <end position="730"/>
    </location>
</feature>
<dbReference type="Proteomes" id="UP000319848">
    <property type="component" value="Unassembled WGS sequence"/>
</dbReference>
<dbReference type="STRING" id="1341154.FCR2A7T_00640"/>
<dbReference type="CDD" id="cd06563">
    <property type="entry name" value="GH20_chitobiase-like"/>
    <property type="match status" value="1"/>
</dbReference>
<evidence type="ECO:0000256" key="5">
    <source>
        <dbReference type="ARBA" id="ARBA00023295"/>
    </source>
</evidence>
<feature type="domain" description="Beta-hexosaminidase bacterial type N-terminal" evidence="9">
    <location>
        <begin position="23"/>
        <end position="147"/>
    </location>
</feature>
<evidence type="ECO:0000313" key="12">
    <source>
        <dbReference type="Proteomes" id="UP000319848"/>
    </source>
</evidence>
<dbReference type="EMBL" id="VLKQ01000010">
    <property type="protein sequence ID" value="TWI10450.1"/>
    <property type="molecule type" value="Genomic_DNA"/>
</dbReference>
<evidence type="ECO:0000259" key="8">
    <source>
        <dbReference type="Pfam" id="PF00754"/>
    </source>
</evidence>
<accession>V6S5B0</accession>
<feature type="domain" description="Glycoside hydrolase family 20 catalytic" evidence="7">
    <location>
        <begin position="151"/>
        <end position="493"/>
    </location>
</feature>
<evidence type="ECO:0000259" key="9">
    <source>
        <dbReference type="Pfam" id="PF02838"/>
    </source>
</evidence>
<sequence length="755" mass="85245">MPRLFVLFLFLIATVGFAQNQLPLIPQPKSLIQKEGSFTLNQGTLILIGNSESNNEIRLFNEFLKTNYGFELITTTNSKSPLNTLQILVENPNDVKNGAYELNVSTTQIRINAKSNLGLFYAFQTLQQLLPVTNKEELKIQTLEIKDEPKYAWRGMHLDVCRHFFPIDFIKKYIDYLAMYKMNTFHWHLTDDQGWRIEIKKYPKLTEVGAWRKGSMVGHYNDQQFDNKKYGGFYTQEEIKEIVAYAKARHITVVPEIEMPGHAVAALASYPELSCTGGPFDVAMQWGVLDDVLCPKESTFQFLEAVLSEVIALFPSEYIHIGGDESPKVRWKNCAHCQALIKKEGLKDEHELQSYFIKRIEKFVNGKGRQIIGWDEILEGGLAPNAAVMSWRGTEGGINAAKQKHFVVMTPGSHCYFDHYQGEPKNEPVAIGGYTTVEKVYSLEPTPKELTSEEAKYILGAQGNVWTEYINTPEHVEYMIMPRMAALAEVVWGTSDASKYQNFQNRLIQHFSVYDTKGINYSRALFEVTSKVSPSEKGKGVDFALKSANPGICFTTDGTNPTANSKKYTESILVTKNQTIKAAYFENGKQKSAVIEQPFFISKSTGKKISLVNQPHENYGIGGSFTLVDGMRGNMEKYGRDWIGFWGKDLNATIDLGKKQCVSKVTVDVLTNDGSWIHYPKYIEVLVSKDGKTFQSIKKITAEEIRKMKGIVTIEFDKQKTKYIKVIAPNAGKIPEGKPGAGSDCWLFVDEIMVE</sequence>
<dbReference type="GO" id="GO:0016020">
    <property type="term" value="C:membrane"/>
    <property type="evidence" value="ECO:0007669"/>
    <property type="project" value="TreeGrafter"/>
</dbReference>
<comment type="similarity">
    <text evidence="2">Belongs to the glycosyl hydrolase 20 family.</text>
</comment>
<dbReference type="EC" id="3.2.1.52" evidence="3"/>
<reference evidence="11 12" key="1">
    <citation type="journal article" date="2015" name="Stand. Genomic Sci.">
        <title>Genomic Encyclopedia of Bacterial and Archaeal Type Strains, Phase III: the genomes of soil and plant-associated and newly described type strains.</title>
        <authorList>
            <person name="Whitman W.B."/>
            <person name="Woyke T."/>
            <person name="Klenk H.P."/>
            <person name="Zhou Y."/>
            <person name="Lilburn T.G."/>
            <person name="Beck B.J."/>
            <person name="De Vos P."/>
            <person name="Vandamme P."/>
            <person name="Eisen J.A."/>
            <person name="Garrity G."/>
            <person name="Hugenholtz P."/>
            <person name="Kyrpides N.C."/>
        </authorList>
    </citation>
    <scope>NUCLEOTIDE SEQUENCE [LARGE SCALE GENOMIC DNA]</scope>
    <source>
        <strain evidence="11 12">CGMCC 1.7270</strain>
    </source>
</reference>
<keyword evidence="5" id="KW-0326">Glycosidase</keyword>
<keyword evidence="12" id="KW-1185">Reference proteome</keyword>
<dbReference type="RefSeq" id="WP_023569263.1">
    <property type="nucleotide sequence ID" value="NZ_AVBI01000001.1"/>
</dbReference>
<dbReference type="InterPro" id="IPR000421">
    <property type="entry name" value="FA58C"/>
</dbReference>
<dbReference type="Gene3D" id="3.30.379.10">
    <property type="entry name" value="Chitobiase/beta-hexosaminidase domain 2-like"/>
    <property type="match status" value="1"/>
</dbReference>
<dbReference type="Pfam" id="PF00754">
    <property type="entry name" value="F5_F8_type_C"/>
    <property type="match status" value="1"/>
</dbReference>
<dbReference type="AlphaFoldDB" id="V6S5B0"/>
<comment type="caution">
    <text evidence="11">The sequence shown here is derived from an EMBL/GenBank/DDBJ whole genome shotgun (WGS) entry which is preliminary data.</text>
</comment>
<dbReference type="SUPFAM" id="SSF49785">
    <property type="entry name" value="Galactose-binding domain-like"/>
    <property type="match status" value="1"/>
</dbReference>
<dbReference type="GO" id="GO:0030203">
    <property type="term" value="P:glycosaminoglycan metabolic process"/>
    <property type="evidence" value="ECO:0007669"/>
    <property type="project" value="TreeGrafter"/>
</dbReference>
<dbReference type="InterPro" id="IPR059177">
    <property type="entry name" value="GH29D-like_dom"/>
</dbReference>
<dbReference type="InterPro" id="IPR025705">
    <property type="entry name" value="Beta_hexosaminidase_sua/sub"/>
</dbReference>
<dbReference type="GO" id="GO:0004563">
    <property type="term" value="F:beta-N-acetylhexosaminidase activity"/>
    <property type="evidence" value="ECO:0007669"/>
    <property type="project" value="UniProtKB-EC"/>
</dbReference>
<dbReference type="InterPro" id="IPR017853">
    <property type="entry name" value="GH"/>
</dbReference>
<keyword evidence="4" id="KW-0378">Hydrolase</keyword>
<evidence type="ECO:0000256" key="3">
    <source>
        <dbReference type="ARBA" id="ARBA00012663"/>
    </source>
</evidence>
<protein>
    <recommendedName>
        <fullName evidence="3">beta-N-acetylhexosaminidase</fullName>
        <ecNumber evidence="3">3.2.1.52</ecNumber>
    </recommendedName>
</protein>
<evidence type="ECO:0000259" key="7">
    <source>
        <dbReference type="Pfam" id="PF00728"/>
    </source>
</evidence>
<gene>
    <name evidence="11" type="ORF">IP98_02261</name>
</gene>
<dbReference type="PRINTS" id="PR00738">
    <property type="entry name" value="GLHYDRLASE20"/>
</dbReference>
<evidence type="ECO:0000313" key="11">
    <source>
        <dbReference type="EMBL" id="TWI10450.1"/>
    </source>
</evidence>
<proteinExistence type="inferred from homology"/>
<organism evidence="11 12">
    <name type="scientific">Flavobacterium cauense R2A-7</name>
    <dbReference type="NCBI Taxonomy" id="1341154"/>
    <lineage>
        <taxon>Bacteria</taxon>
        <taxon>Pseudomonadati</taxon>
        <taxon>Bacteroidota</taxon>
        <taxon>Flavobacteriia</taxon>
        <taxon>Flavobacteriales</taxon>
        <taxon>Flavobacteriaceae</taxon>
        <taxon>Flavobacterium</taxon>
    </lineage>
</organism>
<evidence type="ECO:0000259" key="10">
    <source>
        <dbReference type="Pfam" id="PF13290"/>
    </source>
</evidence>
<feature type="domain" description="GH29D-like beta-sandwich" evidence="10">
    <location>
        <begin position="542"/>
        <end position="595"/>
    </location>
</feature>
<feature type="active site" description="Proton donor" evidence="6">
    <location>
        <position position="325"/>
    </location>
</feature>
<dbReference type="Pfam" id="PF00728">
    <property type="entry name" value="Glyco_hydro_20"/>
    <property type="match status" value="1"/>
</dbReference>
<name>V6S5B0_9FLAO</name>
<dbReference type="InterPro" id="IPR015882">
    <property type="entry name" value="HEX_bac_N"/>
</dbReference>
<evidence type="ECO:0000256" key="2">
    <source>
        <dbReference type="ARBA" id="ARBA00006285"/>
    </source>
</evidence>
<comment type="catalytic activity">
    <reaction evidence="1">
        <text>Hydrolysis of terminal non-reducing N-acetyl-D-hexosamine residues in N-acetyl-beta-D-hexosaminides.</text>
        <dbReference type="EC" id="3.2.1.52"/>
    </reaction>
</comment>
<dbReference type="InterPro" id="IPR029018">
    <property type="entry name" value="Hex-like_dom2"/>
</dbReference>